<protein>
    <recommendedName>
        <fullName evidence="2">DUF1618 domain-containing protein</fullName>
    </recommendedName>
</protein>
<dbReference type="AlphaFoldDB" id="A0A2K2DU13"/>
<keyword evidence="5" id="KW-1185">Reference proteome</keyword>
<dbReference type="PANTHER" id="PTHR33086:SF62">
    <property type="entry name" value="OS01G0182100 PROTEIN"/>
    <property type="match status" value="1"/>
</dbReference>
<evidence type="ECO:0000259" key="2">
    <source>
        <dbReference type="Pfam" id="PF07762"/>
    </source>
</evidence>
<sequence length="590" mass="65365">MGWNKPVPLKGIFSVYAEPLGKSKRQVSIRSSSRSRSPVTLLLVSPPHLTSSPETPSLPRSHGVHLQIRALPHRVNPISARSRARPEADGRGARPRPPNRSAAFPLPQPTMAPSWVLLPPELPFTHDAGLFSEASQQSKGWMSEGRPPRPEETRGAITAYLESLKPDAHFADPPEISYIRLLRPTESVPPLCGVVDSAWISSIDKHLFALYAGQYRPGSDICARNGGYLIYDARKNSLSPIPEIPYHMSQSAIGYETAVVVSFDGDGAGEGAGYVLAELTKKERLKEGSEAELFLWQSSSPGWVSKIAVLPPEVCSPTTDFCADKCFSFGGFLCWVDLSKGMLVCELCNLQEDNDLKFRYIALPDNCPTYDLFSPENQTLQVQEFRSIGCVGGQIKFVSVDDQVGHLPGHKLEMNTWTLSSDLTEWKDGKMYNLGKIWENGTHLLHGMRKLAPSLPFLSKHEDNVVYVVFNDMRVVGSHLECKGQYLVRIDMKNDDVKFYRQTTYRILSQLFTCEIGADQQGLLEDQQEGDPPKVKVEFGGEPQENNPAKLTAMGLAISMPPASRFNEKRRPGDGDDQTCNAAALRKTKI</sequence>
<organism evidence="3">
    <name type="scientific">Brachypodium distachyon</name>
    <name type="common">Purple false brome</name>
    <name type="synonym">Trachynia distachya</name>
    <dbReference type="NCBI Taxonomy" id="15368"/>
    <lineage>
        <taxon>Eukaryota</taxon>
        <taxon>Viridiplantae</taxon>
        <taxon>Streptophyta</taxon>
        <taxon>Embryophyta</taxon>
        <taxon>Tracheophyta</taxon>
        <taxon>Spermatophyta</taxon>
        <taxon>Magnoliopsida</taxon>
        <taxon>Liliopsida</taxon>
        <taxon>Poales</taxon>
        <taxon>Poaceae</taxon>
        <taxon>BOP clade</taxon>
        <taxon>Pooideae</taxon>
        <taxon>Stipodae</taxon>
        <taxon>Brachypodieae</taxon>
        <taxon>Brachypodium</taxon>
    </lineage>
</organism>
<dbReference type="PANTHER" id="PTHR33086">
    <property type="entry name" value="OS05G0468200 PROTEIN-RELATED"/>
    <property type="match status" value="1"/>
</dbReference>
<reference evidence="4" key="3">
    <citation type="submission" date="2018-08" db="UniProtKB">
        <authorList>
            <consortium name="EnsemblPlants"/>
        </authorList>
    </citation>
    <scope>IDENTIFICATION</scope>
    <source>
        <strain evidence="4">cv. Bd21</strain>
    </source>
</reference>
<name>A0A2K2DU13_BRADI</name>
<dbReference type="Gramene" id="PNT77767">
    <property type="protein sequence ID" value="PNT77767"/>
    <property type="gene ID" value="BRADI_1g68472v3"/>
</dbReference>
<dbReference type="InterPro" id="IPR011676">
    <property type="entry name" value="DUF1618"/>
</dbReference>
<evidence type="ECO:0000313" key="5">
    <source>
        <dbReference type="Proteomes" id="UP000008810"/>
    </source>
</evidence>
<evidence type="ECO:0000313" key="3">
    <source>
        <dbReference type="EMBL" id="PNT77767.1"/>
    </source>
</evidence>
<reference evidence="3" key="2">
    <citation type="submission" date="2017-06" db="EMBL/GenBank/DDBJ databases">
        <title>WGS assembly of Brachypodium distachyon.</title>
        <authorList>
            <consortium name="The International Brachypodium Initiative"/>
            <person name="Lucas S."/>
            <person name="Harmon-Smith M."/>
            <person name="Lail K."/>
            <person name="Tice H."/>
            <person name="Grimwood J."/>
            <person name="Bruce D."/>
            <person name="Barry K."/>
            <person name="Shu S."/>
            <person name="Lindquist E."/>
            <person name="Wang M."/>
            <person name="Pitluck S."/>
            <person name="Vogel J.P."/>
            <person name="Garvin D.F."/>
            <person name="Mockler T.C."/>
            <person name="Schmutz J."/>
            <person name="Rokhsar D."/>
            <person name="Bevan M.W."/>
        </authorList>
    </citation>
    <scope>NUCLEOTIDE SEQUENCE</scope>
    <source>
        <strain evidence="3">Bd21</strain>
    </source>
</reference>
<feature type="region of interest" description="Disordered" evidence="1">
    <location>
        <begin position="71"/>
        <end position="107"/>
    </location>
</feature>
<gene>
    <name evidence="4" type="primary">LOC104581828</name>
    <name evidence="3" type="ORF">BRADI_1g68472v3</name>
</gene>
<dbReference type="EnsemblPlants" id="PNT77767">
    <property type="protein sequence ID" value="PNT77767"/>
    <property type="gene ID" value="BRADI_1g68472v3"/>
</dbReference>
<reference evidence="3 4" key="1">
    <citation type="journal article" date="2010" name="Nature">
        <title>Genome sequencing and analysis of the model grass Brachypodium distachyon.</title>
        <authorList>
            <consortium name="International Brachypodium Initiative"/>
        </authorList>
    </citation>
    <scope>NUCLEOTIDE SEQUENCE [LARGE SCALE GENOMIC DNA]</scope>
    <source>
        <strain evidence="3 4">Bd21</strain>
    </source>
</reference>
<dbReference type="Proteomes" id="UP000008810">
    <property type="component" value="Chromosome 1"/>
</dbReference>
<dbReference type="FunCoup" id="A0A2K2DU13">
    <property type="interactions" value="664"/>
</dbReference>
<proteinExistence type="predicted"/>
<feature type="domain" description="DUF1618" evidence="2">
    <location>
        <begin position="335"/>
        <end position="467"/>
    </location>
</feature>
<dbReference type="EMBL" id="CM000880">
    <property type="protein sequence ID" value="PNT77767.1"/>
    <property type="molecule type" value="Genomic_DNA"/>
</dbReference>
<evidence type="ECO:0000256" key="1">
    <source>
        <dbReference type="SAM" id="MobiDB-lite"/>
    </source>
</evidence>
<dbReference type="Pfam" id="PF07762">
    <property type="entry name" value="DUF1618"/>
    <property type="match status" value="1"/>
</dbReference>
<evidence type="ECO:0000313" key="4">
    <source>
        <dbReference type="EnsemblPlants" id="PNT77767"/>
    </source>
</evidence>
<accession>A0A2K2DU13</accession>
<feature type="region of interest" description="Disordered" evidence="1">
    <location>
        <begin position="564"/>
        <end position="590"/>
    </location>
</feature>
<dbReference type="OrthoDB" id="582405at2759"/>